<evidence type="ECO:0000256" key="2">
    <source>
        <dbReference type="ARBA" id="ARBA00022448"/>
    </source>
</evidence>
<protein>
    <submittedName>
        <fullName evidence="10">Sodium:proton antiporter</fullName>
    </submittedName>
</protein>
<keyword evidence="2" id="KW-0813">Transport</keyword>
<keyword evidence="13" id="KW-1185">Reference proteome</keyword>
<keyword evidence="5" id="KW-0406">Ion transport</keyword>
<evidence type="ECO:0000313" key="13">
    <source>
        <dbReference type="Proteomes" id="UP000501753"/>
    </source>
</evidence>
<feature type="region of interest" description="Disordered" evidence="7">
    <location>
        <begin position="395"/>
        <end position="422"/>
    </location>
</feature>
<dbReference type="Gene3D" id="1.20.1530.20">
    <property type="match status" value="1"/>
</dbReference>
<evidence type="ECO:0000256" key="7">
    <source>
        <dbReference type="SAM" id="MobiDB-lite"/>
    </source>
</evidence>
<dbReference type="InterPro" id="IPR050794">
    <property type="entry name" value="CPA2_transporter"/>
</dbReference>
<dbReference type="InterPro" id="IPR006153">
    <property type="entry name" value="Cation/H_exchanger_TM"/>
</dbReference>
<feature type="transmembrane region" description="Helical" evidence="8">
    <location>
        <begin position="99"/>
        <end position="121"/>
    </location>
</feature>
<feature type="domain" description="Cation/H+ exchanger transmembrane" evidence="9">
    <location>
        <begin position="17"/>
        <end position="393"/>
    </location>
</feature>
<dbReference type="EMBL" id="CP034687">
    <property type="protein sequence ID" value="AZS88720.1"/>
    <property type="molecule type" value="Genomic_DNA"/>
</dbReference>
<feature type="transmembrane region" description="Helical" evidence="8">
    <location>
        <begin position="344"/>
        <end position="368"/>
    </location>
</feature>
<accession>A0A3S9ZLH4</accession>
<dbReference type="PANTHER" id="PTHR32468:SF0">
    <property type="entry name" value="K(+)_H(+) ANTIPORTER 1"/>
    <property type="match status" value="1"/>
</dbReference>
<evidence type="ECO:0000256" key="1">
    <source>
        <dbReference type="ARBA" id="ARBA00004141"/>
    </source>
</evidence>
<feature type="transmembrane region" description="Helical" evidence="8">
    <location>
        <begin position="133"/>
        <end position="154"/>
    </location>
</feature>
<sequence length="422" mass="43805">MDDRTAVFFLALALVLAVARLCGAGARRLGQPAVVGEIVAGVLLGSTLLSPTWGVRDAVPYDDVQPLLGALANVGLALFMCVIGYETDPAFLRGSGRTALSVATGSVLLPLAGGILVALPFAAAHGPSGTRGFVLFVGVAMSVTAFPVLARILADQRLNRTPVGRIAMAAAGVNDLIAWACLAVVAALFSDAESWRMAFLPVYLVLLLGVVRPLAARFLRRRAHGTADTAGAVVLVVAGLMASCAATEWLGIHFVFGAFVFGAVMPREGSEERMRVAVMDGLEKSATRILLPLYFVIAGTRVDLSTFRAAHLGGLAVMLAVAVATKMAGAGLGAAAAGLPRPDVLTLAVLMNTRGLTEVVILTVGLQLHLIDAAFYSIMVVMAVLTTVMTGPLLPSRPTPSKDDRPPTPTQDRVPTPGRGRG</sequence>
<dbReference type="KEGG" id="sgd:ELQ87_34125"/>
<organism evidence="10 12">
    <name type="scientific">Streptomyces griseoviridis</name>
    <dbReference type="NCBI Taxonomy" id="45398"/>
    <lineage>
        <taxon>Bacteria</taxon>
        <taxon>Bacillati</taxon>
        <taxon>Actinomycetota</taxon>
        <taxon>Actinomycetes</taxon>
        <taxon>Kitasatosporales</taxon>
        <taxon>Streptomycetaceae</taxon>
        <taxon>Streptomyces</taxon>
    </lineage>
</organism>
<dbReference type="GO" id="GO:1902600">
    <property type="term" value="P:proton transmembrane transport"/>
    <property type="evidence" value="ECO:0007669"/>
    <property type="project" value="InterPro"/>
</dbReference>
<keyword evidence="4 8" id="KW-1133">Transmembrane helix</keyword>
<feature type="transmembrane region" description="Helical" evidence="8">
    <location>
        <begin position="34"/>
        <end position="55"/>
    </location>
</feature>
<evidence type="ECO:0000313" key="11">
    <source>
        <dbReference type="EMBL" id="QCN84440.1"/>
    </source>
</evidence>
<dbReference type="Pfam" id="PF00999">
    <property type="entry name" value="Na_H_Exchanger"/>
    <property type="match status" value="1"/>
</dbReference>
<evidence type="ECO:0000256" key="6">
    <source>
        <dbReference type="ARBA" id="ARBA00023136"/>
    </source>
</evidence>
<keyword evidence="3 8" id="KW-0812">Transmembrane</keyword>
<evidence type="ECO:0000313" key="12">
    <source>
        <dbReference type="Proteomes" id="UP000271291"/>
    </source>
</evidence>
<evidence type="ECO:0000256" key="3">
    <source>
        <dbReference type="ARBA" id="ARBA00022692"/>
    </source>
</evidence>
<dbReference type="OrthoDB" id="9793589at2"/>
<evidence type="ECO:0000313" key="10">
    <source>
        <dbReference type="EMBL" id="AZS88720.1"/>
    </source>
</evidence>
<evidence type="ECO:0000256" key="5">
    <source>
        <dbReference type="ARBA" id="ARBA00023065"/>
    </source>
</evidence>
<feature type="transmembrane region" description="Helical" evidence="8">
    <location>
        <begin position="310"/>
        <end position="332"/>
    </location>
</feature>
<dbReference type="Proteomes" id="UP000271291">
    <property type="component" value="Chromosome"/>
</dbReference>
<feature type="transmembrane region" description="Helical" evidence="8">
    <location>
        <begin position="6"/>
        <end position="22"/>
    </location>
</feature>
<feature type="transmembrane region" description="Helical" evidence="8">
    <location>
        <begin position="227"/>
        <end position="243"/>
    </location>
</feature>
<feature type="transmembrane region" description="Helical" evidence="8">
    <location>
        <begin position="166"/>
        <end position="189"/>
    </location>
</feature>
<dbReference type="EMBL" id="CP029078">
    <property type="protein sequence ID" value="QCN84440.1"/>
    <property type="molecule type" value="Genomic_DNA"/>
</dbReference>
<evidence type="ECO:0000256" key="4">
    <source>
        <dbReference type="ARBA" id="ARBA00022989"/>
    </source>
</evidence>
<dbReference type="GO" id="GO:0015297">
    <property type="term" value="F:antiporter activity"/>
    <property type="evidence" value="ECO:0007669"/>
    <property type="project" value="InterPro"/>
</dbReference>
<evidence type="ECO:0000259" key="9">
    <source>
        <dbReference type="Pfam" id="PF00999"/>
    </source>
</evidence>
<dbReference type="GO" id="GO:0016020">
    <property type="term" value="C:membrane"/>
    <property type="evidence" value="ECO:0007669"/>
    <property type="project" value="UniProtKB-SubCell"/>
</dbReference>
<feature type="transmembrane region" description="Helical" evidence="8">
    <location>
        <begin position="286"/>
        <end position="304"/>
    </location>
</feature>
<dbReference type="AlphaFoldDB" id="A0A3S9ZLH4"/>
<dbReference type="InterPro" id="IPR038770">
    <property type="entry name" value="Na+/solute_symporter_sf"/>
</dbReference>
<name>A0A3S9ZLH4_STRGD</name>
<reference evidence="11 13" key="1">
    <citation type="submission" date="2018-04" db="EMBL/GenBank/DDBJ databases">
        <title>Complete genome sequences of Streptomyces griseoviridis K61 and characterization of antagonistic properties of biological control agents.</title>
        <authorList>
            <person name="Mariita R.M."/>
            <person name="Sello J.K."/>
        </authorList>
    </citation>
    <scope>NUCLEOTIDE SEQUENCE [LARGE SCALE GENOMIC DNA]</scope>
    <source>
        <strain evidence="11 13">K61</strain>
    </source>
</reference>
<feature type="transmembrane region" description="Helical" evidence="8">
    <location>
        <begin position="67"/>
        <end position="87"/>
    </location>
</feature>
<dbReference type="Proteomes" id="UP000501753">
    <property type="component" value="Chromosome"/>
</dbReference>
<feature type="transmembrane region" description="Helical" evidence="8">
    <location>
        <begin position="195"/>
        <end position="215"/>
    </location>
</feature>
<gene>
    <name evidence="11" type="ORF">DDJ31_05140</name>
    <name evidence="10" type="ORF">ELQ87_34125</name>
</gene>
<dbReference type="PANTHER" id="PTHR32468">
    <property type="entry name" value="CATION/H + ANTIPORTER"/>
    <property type="match status" value="1"/>
</dbReference>
<keyword evidence="6 8" id="KW-0472">Membrane</keyword>
<dbReference type="RefSeq" id="WP_127181490.1">
    <property type="nucleotide sequence ID" value="NZ_CP029078.1"/>
</dbReference>
<proteinExistence type="predicted"/>
<reference evidence="10 12" key="2">
    <citation type="submission" date="2018-12" db="EMBL/GenBank/DDBJ databases">
        <title>Streptomyces griseoviridis F1-27 complete genome.</title>
        <authorList>
            <person name="Mariita R.M."/>
            <person name="Sello J.K."/>
        </authorList>
    </citation>
    <scope>NUCLEOTIDE SEQUENCE [LARGE SCALE GENOMIC DNA]</scope>
    <source>
        <strain evidence="10 12">F1-27</strain>
    </source>
</reference>
<evidence type="ECO:0000256" key="8">
    <source>
        <dbReference type="SAM" id="Phobius"/>
    </source>
</evidence>
<comment type="subcellular location">
    <subcellularLocation>
        <location evidence="1">Membrane</location>
        <topology evidence="1">Multi-pass membrane protein</topology>
    </subcellularLocation>
</comment>
<feature type="transmembrane region" description="Helical" evidence="8">
    <location>
        <begin position="374"/>
        <end position="395"/>
    </location>
</feature>